<accession>A0A3L6E0T7</accession>
<name>A0A1D6I3J4_MAIZE</name>
<proteinExistence type="predicted"/>
<dbReference type="AlphaFoldDB" id="A0A1D6I3J4"/>
<dbReference type="ExpressionAtlas" id="A0A1D6I3J4">
    <property type="expression patterns" value="baseline"/>
</dbReference>
<dbReference type="EMBL" id="CM007650">
    <property type="protein sequence ID" value="ONM54713.1"/>
    <property type="molecule type" value="Genomic_DNA"/>
</dbReference>
<gene>
    <name evidence="1" type="ORF">ZEAMMB73_Zm00001d020320</name>
</gene>
<accession>A0A1D6I3J4</accession>
<organism evidence="1">
    <name type="scientific">Zea mays</name>
    <name type="common">Maize</name>
    <dbReference type="NCBI Taxonomy" id="4577"/>
    <lineage>
        <taxon>Eukaryota</taxon>
        <taxon>Viridiplantae</taxon>
        <taxon>Streptophyta</taxon>
        <taxon>Embryophyta</taxon>
        <taxon>Tracheophyta</taxon>
        <taxon>Spermatophyta</taxon>
        <taxon>Magnoliopsida</taxon>
        <taxon>Liliopsida</taxon>
        <taxon>Poales</taxon>
        <taxon>Poaceae</taxon>
        <taxon>PACMAD clade</taxon>
        <taxon>Panicoideae</taxon>
        <taxon>Andropogonodae</taxon>
        <taxon>Andropogoneae</taxon>
        <taxon>Tripsacinae</taxon>
        <taxon>Zea</taxon>
    </lineage>
</organism>
<dbReference type="InParanoid" id="A0A1D6I3J4"/>
<reference evidence="1" key="1">
    <citation type="submission" date="2015-12" db="EMBL/GenBank/DDBJ databases">
        <title>Update maize B73 reference genome by single molecule sequencing technologies.</title>
        <authorList>
            <consortium name="Maize Genome Sequencing Project"/>
            <person name="Ware D."/>
        </authorList>
    </citation>
    <scope>NUCLEOTIDE SEQUENCE [LARGE SCALE GENOMIC DNA]</scope>
    <source>
        <tissue evidence="1">Seedling</tissue>
    </source>
</reference>
<sequence>MVASPSAVRIPSVHTRRVLPLYSCLPARPLSSAILPQRVDPGSATNASAPRHPRRHQGISYRERVDPVNQASPAVNVAHLPPTPNAGLHQTKNAPSPTLLGPHRPSRRANPRCASGGAASRPPCSPPPLWFGPGGVFKVALFVDLHYGEDAWTDWGPAQDAASDRVMAAVLDAENPGVCLHTLSFCFPYPFPPKESKN</sequence>
<protein>
    <submittedName>
        <fullName evidence="1">Uncharacterized protein</fullName>
    </submittedName>
</protein>
<evidence type="ECO:0000313" key="1">
    <source>
        <dbReference type="EMBL" id="ONM54713.1"/>
    </source>
</evidence>